<dbReference type="Proteomes" id="UP000789920">
    <property type="component" value="Unassembled WGS sequence"/>
</dbReference>
<protein>
    <submittedName>
        <fullName evidence="1">28655_t:CDS:1</fullName>
    </submittedName>
</protein>
<sequence length="77" mass="8992">YKDLILLTQDLEPIEDDGLDEICELADENKLYIDMLTEQDKQLNVETDKELAKALQEYKESDNNTTDNIILEEFNKP</sequence>
<accession>A0ACA9R4G9</accession>
<dbReference type="EMBL" id="CAJVQC010042836">
    <property type="protein sequence ID" value="CAG8776194.1"/>
    <property type="molecule type" value="Genomic_DNA"/>
</dbReference>
<comment type="caution">
    <text evidence="1">The sequence shown here is derived from an EMBL/GenBank/DDBJ whole genome shotgun (WGS) entry which is preliminary data.</text>
</comment>
<gene>
    <name evidence="1" type="ORF">RPERSI_LOCUS16981</name>
</gene>
<feature type="non-terminal residue" evidence="1">
    <location>
        <position position="1"/>
    </location>
</feature>
<organism evidence="1 2">
    <name type="scientific">Racocetra persica</name>
    <dbReference type="NCBI Taxonomy" id="160502"/>
    <lineage>
        <taxon>Eukaryota</taxon>
        <taxon>Fungi</taxon>
        <taxon>Fungi incertae sedis</taxon>
        <taxon>Mucoromycota</taxon>
        <taxon>Glomeromycotina</taxon>
        <taxon>Glomeromycetes</taxon>
        <taxon>Diversisporales</taxon>
        <taxon>Gigasporaceae</taxon>
        <taxon>Racocetra</taxon>
    </lineage>
</organism>
<proteinExistence type="predicted"/>
<evidence type="ECO:0000313" key="1">
    <source>
        <dbReference type="EMBL" id="CAG8776194.1"/>
    </source>
</evidence>
<keyword evidence="2" id="KW-1185">Reference proteome</keyword>
<reference evidence="1" key="1">
    <citation type="submission" date="2021-06" db="EMBL/GenBank/DDBJ databases">
        <authorList>
            <person name="Kallberg Y."/>
            <person name="Tangrot J."/>
            <person name="Rosling A."/>
        </authorList>
    </citation>
    <scope>NUCLEOTIDE SEQUENCE</scope>
    <source>
        <strain evidence="1">MA461A</strain>
    </source>
</reference>
<evidence type="ECO:0000313" key="2">
    <source>
        <dbReference type="Proteomes" id="UP000789920"/>
    </source>
</evidence>
<name>A0ACA9R4G9_9GLOM</name>